<gene>
    <name evidence="3" type="ORF">Agabi119p4_11505</name>
</gene>
<feature type="transmembrane region" description="Helical" evidence="1">
    <location>
        <begin position="127"/>
        <end position="151"/>
    </location>
</feature>
<evidence type="ECO:0000313" key="3">
    <source>
        <dbReference type="EMBL" id="KAF7759810.1"/>
    </source>
</evidence>
<keyword evidence="1" id="KW-0812">Transmembrane</keyword>
<evidence type="ECO:0000256" key="1">
    <source>
        <dbReference type="SAM" id="Phobius"/>
    </source>
</evidence>
<dbReference type="Proteomes" id="UP000629468">
    <property type="component" value="Unassembled WGS sequence"/>
</dbReference>
<feature type="transmembrane region" description="Helical" evidence="1">
    <location>
        <begin position="211"/>
        <end position="238"/>
    </location>
</feature>
<keyword evidence="1" id="KW-0472">Membrane</keyword>
<accession>A0A8H7C0C6</accession>
<feature type="transmembrane region" description="Helical" evidence="1">
    <location>
        <begin position="167"/>
        <end position="191"/>
    </location>
</feature>
<dbReference type="InterPro" id="IPR045339">
    <property type="entry name" value="DUF6534"/>
</dbReference>
<protein>
    <recommendedName>
        <fullName evidence="2">DUF6534 domain-containing protein</fullName>
    </recommendedName>
</protein>
<evidence type="ECO:0000259" key="2">
    <source>
        <dbReference type="Pfam" id="PF20152"/>
    </source>
</evidence>
<name>A0A8H7C0C6_AGABI</name>
<proteinExistence type="predicted"/>
<dbReference type="EMBL" id="JABXXO010000016">
    <property type="protein sequence ID" value="KAF7759810.1"/>
    <property type="molecule type" value="Genomic_DNA"/>
</dbReference>
<feature type="transmembrane region" description="Helical" evidence="1">
    <location>
        <begin position="51"/>
        <end position="73"/>
    </location>
</feature>
<dbReference type="Pfam" id="PF20152">
    <property type="entry name" value="DUF6534"/>
    <property type="match status" value="1"/>
</dbReference>
<organism evidence="3 4">
    <name type="scientific">Agaricus bisporus var. burnettii</name>
    <dbReference type="NCBI Taxonomy" id="192524"/>
    <lineage>
        <taxon>Eukaryota</taxon>
        <taxon>Fungi</taxon>
        <taxon>Dikarya</taxon>
        <taxon>Basidiomycota</taxon>
        <taxon>Agaricomycotina</taxon>
        <taxon>Agaricomycetes</taxon>
        <taxon>Agaricomycetidae</taxon>
        <taxon>Agaricales</taxon>
        <taxon>Agaricineae</taxon>
        <taxon>Agaricaceae</taxon>
        <taxon>Agaricus</taxon>
    </lineage>
</organism>
<dbReference type="AlphaFoldDB" id="A0A8H7C0C6"/>
<reference evidence="3 4" key="1">
    <citation type="journal article" name="Sci. Rep.">
        <title>Telomere-to-telomere assembled and centromere annotated genomes of the two main subspecies of the button mushroom Agaricus bisporus reveal especially polymorphic chromosome ends.</title>
        <authorList>
            <person name="Sonnenberg A.S.M."/>
            <person name="Sedaghat-Telgerd N."/>
            <person name="Lavrijssen B."/>
            <person name="Ohm R.A."/>
            <person name="Hendrickx P.M."/>
            <person name="Scholtmeijer K."/>
            <person name="Baars J.J.P."/>
            <person name="van Peer A."/>
        </authorList>
    </citation>
    <scope>NUCLEOTIDE SEQUENCE [LARGE SCALE GENOMIC DNA]</scope>
    <source>
        <strain evidence="3 4">H119_p4</strain>
    </source>
</reference>
<dbReference type="PANTHER" id="PTHR40465">
    <property type="entry name" value="CHROMOSOME 1, WHOLE GENOME SHOTGUN SEQUENCE"/>
    <property type="match status" value="1"/>
</dbReference>
<comment type="caution">
    <text evidence="3">The sequence shown here is derived from an EMBL/GenBank/DDBJ whole genome shotgun (WGS) entry which is preliminary data.</text>
</comment>
<keyword evidence="1" id="KW-1133">Transmembrane helix</keyword>
<dbReference type="PANTHER" id="PTHR40465:SF1">
    <property type="entry name" value="DUF6534 DOMAIN-CONTAINING PROTEIN"/>
    <property type="match status" value="1"/>
</dbReference>
<feature type="domain" description="DUF6534" evidence="2">
    <location>
        <begin position="177"/>
        <end position="263"/>
    </location>
</feature>
<evidence type="ECO:0000313" key="4">
    <source>
        <dbReference type="Proteomes" id="UP000629468"/>
    </source>
</evidence>
<sequence>MESQTHADSVPFTGPFVGLVLISVLFGFTLLQAFQYYTRFPKDSLPNKIKVAFICILDLLQFVFSIVFVHTFILDFQTRGSVHDLWSVKAVVVVQVILTVSVHFIYLQRIHTLSNIPALNKAIFSNIINAVILLIALFSVGSATVFIYAVIKSEGFQSSQVTEDLGWAVFIGLSANVAIDVIVTALTCYVLHKNRIEIGLDYISKWSDRLLLSLFTYSLATGLLTSIIAILVIIFYLAQPDTLDYMSICMIMSKLYTNSLLSLVQHVRQQIDDDVVIGSKQSNSNLVFRGVSQSQRSKWTITNVSKTSTRLVGSDLELNASERSGQITENIKRPEIPDVFSKYWFLEATKGPGHNLRAREPEAIDVESWISFRRIPRRAWLNWPINRRSSL</sequence>
<feature type="transmembrane region" description="Helical" evidence="1">
    <location>
        <begin position="12"/>
        <end position="31"/>
    </location>
</feature>
<feature type="transmembrane region" description="Helical" evidence="1">
    <location>
        <begin position="85"/>
        <end position="106"/>
    </location>
</feature>